<feature type="region of interest" description="Disordered" evidence="1">
    <location>
        <begin position="49"/>
        <end position="69"/>
    </location>
</feature>
<proteinExistence type="predicted"/>
<dbReference type="Gene3D" id="2.120.10.30">
    <property type="entry name" value="TolB, C-terminal domain"/>
    <property type="match status" value="1"/>
</dbReference>
<evidence type="ECO:0000313" key="4">
    <source>
        <dbReference type="Proteomes" id="UP000310719"/>
    </source>
</evidence>
<organism evidence="3 4">
    <name type="scientific">Leclercia adecarboxylata</name>
    <dbReference type="NCBI Taxonomy" id="83655"/>
    <lineage>
        <taxon>Bacteria</taxon>
        <taxon>Pseudomonadati</taxon>
        <taxon>Pseudomonadota</taxon>
        <taxon>Gammaproteobacteria</taxon>
        <taxon>Enterobacterales</taxon>
        <taxon>Enterobacteriaceae</taxon>
        <taxon>Leclercia</taxon>
    </lineage>
</organism>
<dbReference type="PANTHER" id="PTHR19328">
    <property type="entry name" value="HEDGEHOG-INTERACTING PROTEIN"/>
    <property type="match status" value="1"/>
</dbReference>
<dbReference type="EMBL" id="LR590464">
    <property type="protein sequence ID" value="VTP65754.1"/>
    <property type="molecule type" value="Genomic_DNA"/>
</dbReference>
<evidence type="ECO:0000256" key="1">
    <source>
        <dbReference type="SAM" id="MobiDB-lite"/>
    </source>
</evidence>
<dbReference type="PANTHER" id="PTHR19328:SF75">
    <property type="entry name" value="ALDOSE SUGAR DEHYDROGENASE YLII"/>
    <property type="match status" value="1"/>
</dbReference>
<dbReference type="Proteomes" id="UP000310719">
    <property type="component" value="Chromosome"/>
</dbReference>
<dbReference type="AlphaFoldDB" id="A0A4U9HNP3"/>
<evidence type="ECO:0000259" key="2">
    <source>
        <dbReference type="Pfam" id="PF07995"/>
    </source>
</evidence>
<reference evidence="3 4" key="1">
    <citation type="submission" date="2019-05" db="EMBL/GenBank/DDBJ databases">
        <authorList>
            <consortium name="Pathogen Informatics"/>
        </authorList>
    </citation>
    <scope>NUCLEOTIDE SEQUENCE [LARGE SCALE GENOMIC DNA]</scope>
    <source>
        <strain evidence="3 4">NCTC13032</strain>
    </source>
</reference>
<dbReference type="EC" id="1.1.5.-" evidence="3"/>
<dbReference type="GO" id="GO:0016491">
    <property type="term" value="F:oxidoreductase activity"/>
    <property type="evidence" value="ECO:0007669"/>
    <property type="project" value="UniProtKB-KW"/>
</dbReference>
<accession>A0A4U9HNP3</accession>
<dbReference type="InterPro" id="IPR012938">
    <property type="entry name" value="Glc/Sorbosone_DH"/>
</dbReference>
<dbReference type="Pfam" id="PF07995">
    <property type="entry name" value="GSDH"/>
    <property type="match status" value="1"/>
</dbReference>
<sequence length="69" mass="7756">MGWARNNQRPTAQDLDKLQGKVVRLTEDGAVPDDNPFVKTKEARPEIWSYGIRNPQGDGDEPVEQHLVA</sequence>
<evidence type="ECO:0000313" key="3">
    <source>
        <dbReference type="EMBL" id="VTP65754.1"/>
    </source>
</evidence>
<keyword evidence="3" id="KW-0560">Oxidoreductase</keyword>
<name>A0A4U9HNP3_9ENTR</name>
<feature type="domain" description="Glucose/Sorbosone dehydrogenase" evidence="2">
    <location>
        <begin position="6"/>
        <end position="60"/>
    </location>
</feature>
<protein>
    <submittedName>
        <fullName evidence="3">Soluble aldose sugar dehydrogenase yliI</fullName>
        <ecNumber evidence="3">1.1.5.-</ecNumber>
    </submittedName>
</protein>
<dbReference type="InterPro" id="IPR011042">
    <property type="entry name" value="6-blade_b-propeller_TolB-like"/>
</dbReference>
<gene>
    <name evidence="3" type="primary">yliI_3</name>
    <name evidence="3" type="ORF">NCTC13032_02185</name>
</gene>